<name>A0ABT2VMK8_9ALTE</name>
<dbReference type="PANTHER" id="PTHR35011">
    <property type="entry name" value="2,3-DIKETO-L-GULONATE TRAP TRANSPORTER SMALL PERMEASE PROTEIN YIAM"/>
    <property type="match status" value="1"/>
</dbReference>
<evidence type="ECO:0000256" key="9">
    <source>
        <dbReference type="RuleBase" id="RU369079"/>
    </source>
</evidence>
<dbReference type="Pfam" id="PF04290">
    <property type="entry name" value="DctQ"/>
    <property type="match status" value="1"/>
</dbReference>
<dbReference type="RefSeq" id="WP_262992412.1">
    <property type="nucleotide sequence ID" value="NZ_JAOTJC010000005.1"/>
</dbReference>
<comment type="caution">
    <text evidence="11">The sequence shown here is derived from an EMBL/GenBank/DDBJ whole genome shotgun (WGS) entry which is preliminary data.</text>
</comment>
<feature type="transmembrane region" description="Helical" evidence="9">
    <location>
        <begin position="97"/>
        <end position="124"/>
    </location>
</feature>
<gene>
    <name evidence="11" type="ORF">OCL06_03740</name>
</gene>
<keyword evidence="2 9" id="KW-0813">Transport</keyword>
<accession>A0ABT2VMK8</accession>
<evidence type="ECO:0000256" key="3">
    <source>
        <dbReference type="ARBA" id="ARBA00022475"/>
    </source>
</evidence>
<keyword evidence="5 9" id="KW-0812">Transmembrane</keyword>
<comment type="function">
    <text evidence="9">Part of the tripartite ATP-independent periplasmic (TRAP) transport system.</text>
</comment>
<dbReference type="PANTHER" id="PTHR35011:SF4">
    <property type="entry name" value="SLL1102 PROTEIN"/>
    <property type="match status" value="1"/>
</dbReference>
<evidence type="ECO:0000256" key="8">
    <source>
        <dbReference type="ARBA" id="ARBA00038436"/>
    </source>
</evidence>
<evidence type="ECO:0000313" key="12">
    <source>
        <dbReference type="Proteomes" id="UP001209257"/>
    </source>
</evidence>
<keyword evidence="7 9" id="KW-0472">Membrane</keyword>
<dbReference type="EMBL" id="JAOTJC010000005">
    <property type="protein sequence ID" value="MCU7553708.1"/>
    <property type="molecule type" value="Genomic_DNA"/>
</dbReference>
<evidence type="ECO:0000256" key="4">
    <source>
        <dbReference type="ARBA" id="ARBA00022519"/>
    </source>
</evidence>
<evidence type="ECO:0000256" key="7">
    <source>
        <dbReference type="ARBA" id="ARBA00023136"/>
    </source>
</evidence>
<evidence type="ECO:0000256" key="6">
    <source>
        <dbReference type="ARBA" id="ARBA00022989"/>
    </source>
</evidence>
<dbReference type="Proteomes" id="UP001209257">
    <property type="component" value="Unassembled WGS sequence"/>
</dbReference>
<feature type="transmembrane region" description="Helical" evidence="9">
    <location>
        <begin position="136"/>
        <end position="158"/>
    </location>
</feature>
<evidence type="ECO:0000259" key="10">
    <source>
        <dbReference type="Pfam" id="PF04290"/>
    </source>
</evidence>
<sequence>MSKPSQGDDETLPYTRIDKMNAALCRWVSIATLLMVVVTFLVVVLRYGFQLGWIALQESVMYLHALVFLVGIAYTLRADGHVRVDVLYRKMAPGKQALVNLLGTAFFLIPVCVLILVVSLPYAAESWRLLESSQEAGGLPLVFLLKSLVPLFAVQTLLQGGSDLWRYWYLWRRG</sequence>
<feature type="transmembrane region" description="Helical" evidence="9">
    <location>
        <begin position="59"/>
        <end position="76"/>
    </location>
</feature>
<evidence type="ECO:0000313" key="11">
    <source>
        <dbReference type="EMBL" id="MCU7553708.1"/>
    </source>
</evidence>
<comment type="subcellular location">
    <subcellularLocation>
        <location evidence="1 9">Cell inner membrane</location>
        <topology evidence="1 9">Multi-pass membrane protein</topology>
    </subcellularLocation>
</comment>
<evidence type="ECO:0000256" key="2">
    <source>
        <dbReference type="ARBA" id="ARBA00022448"/>
    </source>
</evidence>
<proteinExistence type="inferred from homology"/>
<keyword evidence="4 9" id="KW-0997">Cell inner membrane</keyword>
<evidence type="ECO:0000256" key="5">
    <source>
        <dbReference type="ARBA" id="ARBA00022692"/>
    </source>
</evidence>
<comment type="similarity">
    <text evidence="8 9">Belongs to the TRAP transporter small permease family.</text>
</comment>
<feature type="transmembrane region" description="Helical" evidence="9">
    <location>
        <begin position="24"/>
        <end position="47"/>
    </location>
</feature>
<keyword evidence="3" id="KW-1003">Cell membrane</keyword>
<keyword evidence="6 9" id="KW-1133">Transmembrane helix</keyword>
<dbReference type="InterPro" id="IPR055348">
    <property type="entry name" value="DctQ"/>
</dbReference>
<comment type="subunit">
    <text evidence="9">The complex comprises the extracytoplasmic solute receptor protein and the two transmembrane proteins.</text>
</comment>
<reference evidence="12" key="1">
    <citation type="submission" date="2023-07" db="EMBL/GenBank/DDBJ databases">
        <title>Study on multiphase classification of strain Alteromonas salexigens isolated from the Yellow Sea.</title>
        <authorList>
            <person name="Sun L."/>
        </authorList>
    </citation>
    <scope>NUCLEOTIDE SEQUENCE [LARGE SCALE GENOMIC DNA]</scope>
    <source>
        <strain evidence="12">ASW11-19</strain>
    </source>
</reference>
<evidence type="ECO:0000256" key="1">
    <source>
        <dbReference type="ARBA" id="ARBA00004429"/>
    </source>
</evidence>
<feature type="domain" description="Tripartite ATP-independent periplasmic transporters DctQ component" evidence="10">
    <location>
        <begin position="35"/>
        <end position="166"/>
    </location>
</feature>
<keyword evidence="12" id="KW-1185">Reference proteome</keyword>
<dbReference type="InterPro" id="IPR007387">
    <property type="entry name" value="TRAP_DctQ"/>
</dbReference>
<organism evidence="11 12">
    <name type="scientific">Alteromonas salexigens</name>
    <dbReference type="NCBI Taxonomy" id="2982530"/>
    <lineage>
        <taxon>Bacteria</taxon>
        <taxon>Pseudomonadati</taxon>
        <taxon>Pseudomonadota</taxon>
        <taxon>Gammaproteobacteria</taxon>
        <taxon>Alteromonadales</taxon>
        <taxon>Alteromonadaceae</taxon>
        <taxon>Alteromonas/Salinimonas group</taxon>
        <taxon>Alteromonas</taxon>
    </lineage>
</organism>
<protein>
    <recommendedName>
        <fullName evidence="9">TRAP transporter small permease protein</fullName>
    </recommendedName>
</protein>